<accession>A0A2T7NZB6</accession>
<feature type="region of interest" description="Disordered" evidence="2">
    <location>
        <begin position="371"/>
        <end position="445"/>
    </location>
</feature>
<feature type="compositionally biased region" description="Polar residues" evidence="2">
    <location>
        <begin position="375"/>
        <end position="408"/>
    </location>
</feature>
<feature type="coiled-coil region" evidence="1">
    <location>
        <begin position="19"/>
        <end position="46"/>
    </location>
</feature>
<protein>
    <submittedName>
        <fullName evidence="3">Uncharacterized protein</fullName>
    </submittedName>
</protein>
<feature type="compositionally biased region" description="Polar residues" evidence="2">
    <location>
        <begin position="431"/>
        <end position="445"/>
    </location>
</feature>
<dbReference type="OrthoDB" id="6158076at2759"/>
<sequence length="601" mass="66245">MANLLPKNRLVQKRNVSLEKQLEVRMQILREEYRQTREVIASCQRDCGYFLQRLHRTAPGLQAYCPPDTRAMRTNTLLRERRQSLSSKCGQTWDSHHLVSRLRRHTSRDTQRVHLPHDLLPDAVPFSVDSEAGRPDDEDDDIVEKNASIGRVDNPANIPHSVDGAREVIPAVEKSRSASGFDSINEKTGVLTTHAVAPRVRYSAHVRPSSSSSFKLLQGQVTSERPPWVGQTGCRYGKDAYTECEHLLRNRIIGQFEVIFGPRTHSPETDLEDASPSEVTQHIQDVVVAPSSSKPLRPQTAGLTRVCNAAPRPHTAGIMSSCTKPLPQHVAAVPHSSTKRVQSAYPTLRQRVKTVNITRPSSVTKLVLPEYQDRTGVSPTPETVPPTFQNSIDTPTASHISPEETSTPHVPPDMPLTSPSTSDALSPPHTNPQVQASIDPTSISTNTLPQSRLSAVGIESQADTQQAHIPFTPMAQAQPPHGQCVSPAHVTNPNQKHSTVLAVSTSKIAPRTFAPLATLSHMTTTRQLVSRLLSLGVKENSRDRPKSAPTKYELSHRSLPAPRQTVIGILAQIENRRAEIRAKLKMSKELQDVVKSLVPCD</sequence>
<proteinExistence type="predicted"/>
<dbReference type="AlphaFoldDB" id="A0A2T7NZB6"/>
<gene>
    <name evidence="3" type="ORF">C0Q70_14201</name>
</gene>
<reference evidence="3 4" key="1">
    <citation type="submission" date="2018-04" db="EMBL/GenBank/DDBJ databases">
        <title>The genome of golden apple snail Pomacea canaliculata provides insight into stress tolerance and invasive adaptation.</title>
        <authorList>
            <person name="Liu C."/>
            <person name="Liu B."/>
            <person name="Ren Y."/>
            <person name="Zhang Y."/>
            <person name="Wang H."/>
            <person name="Li S."/>
            <person name="Jiang F."/>
            <person name="Yin L."/>
            <person name="Zhang G."/>
            <person name="Qian W."/>
            <person name="Fan W."/>
        </authorList>
    </citation>
    <scope>NUCLEOTIDE SEQUENCE [LARGE SCALE GENOMIC DNA]</scope>
    <source>
        <strain evidence="3">SZHN2017</strain>
        <tissue evidence="3">Muscle</tissue>
    </source>
</reference>
<keyword evidence="4" id="KW-1185">Reference proteome</keyword>
<evidence type="ECO:0000313" key="4">
    <source>
        <dbReference type="Proteomes" id="UP000245119"/>
    </source>
</evidence>
<comment type="caution">
    <text evidence="3">The sequence shown here is derived from an EMBL/GenBank/DDBJ whole genome shotgun (WGS) entry which is preliminary data.</text>
</comment>
<evidence type="ECO:0000313" key="3">
    <source>
        <dbReference type="EMBL" id="PVD26524.1"/>
    </source>
</evidence>
<dbReference type="EMBL" id="PZQS01000008">
    <property type="protein sequence ID" value="PVD26524.1"/>
    <property type="molecule type" value="Genomic_DNA"/>
</dbReference>
<keyword evidence="1" id="KW-0175">Coiled coil</keyword>
<organism evidence="3 4">
    <name type="scientific">Pomacea canaliculata</name>
    <name type="common">Golden apple snail</name>
    <dbReference type="NCBI Taxonomy" id="400727"/>
    <lineage>
        <taxon>Eukaryota</taxon>
        <taxon>Metazoa</taxon>
        <taxon>Spiralia</taxon>
        <taxon>Lophotrochozoa</taxon>
        <taxon>Mollusca</taxon>
        <taxon>Gastropoda</taxon>
        <taxon>Caenogastropoda</taxon>
        <taxon>Architaenioglossa</taxon>
        <taxon>Ampullarioidea</taxon>
        <taxon>Ampullariidae</taxon>
        <taxon>Pomacea</taxon>
    </lineage>
</organism>
<evidence type="ECO:0000256" key="2">
    <source>
        <dbReference type="SAM" id="MobiDB-lite"/>
    </source>
</evidence>
<dbReference type="Proteomes" id="UP000245119">
    <property type="component" value="Linkage Group LG8"/>
</dbReference>
<evidence type="ECO:0000256" key="1">
    <source>
        <dbReference type="SAM" id="Coils"/>
    </source>
</evidence>
<name>A0A2T7NZB6_POMCA</name>